<dbReference type="AlphaFoldDB" id="A0A2V0P9J1"/>
<name>A0A2V0P9J1_9CHLO</name>
<dbReference type="SUPFAM" id="SSF49452">
    <property type="entry name" value="Starch-binding domain-like"/>
    <property type="match status" value="1"/>
</dbReference>
<feature type="region of interest" description="Disordered" evidence="1">
    <location>
        <begin position="1"/>
        <end position="20"/>
    </location>
</feature>
<proteinExistence type="predicted"/>
<feature type="domain" description="CBM20" evidence="2">
    <location>
        <begin position="58"/>
        <end position="160"/>
    </location>
</feature>
<evidence type="ECO:0000313" key="4">
    <source>
        <dbReference type="Proteomes" id="UP000247498"/>
    </source>
</evidence>
<evidence type="ECO:0000259" key="2">
    <source>
        <dbReference type="PROSITE" id="PS51166"/>
    </source>
</evidence>
<comment type="caution">
    <text evidence="3">The sequence shown here is derived from an EMBL/GenBank/DDBJ whole genome shotgun (WGS) entry which is preliminary data.</text>
</comment>
<accession>A0A2V0P9J1</accession>
<dbReference type="InterPro" id="IPR013784">
    <property type="entry name" value="Carb-bd-like_fold"/>
</dbReference>
<dbReference type="SMART" id="SM01065">
    <property type="entry name" value="CBM_2"/>
    <property type="match status" value="1"/>
</dbReference>
<evidence type="ECO:0000313" key="3">
    <source>
        <dbReference type="EMBL" id="GBF96511.1"/>
    </source>
</evidence>
<dbReference type="EMBL" id="BDRX01000081">
    <property type="protein sequence ID" value="GBF96511.1"/>
    <property type="molecule type" value="Genomic_DNA"/>
</dbReference>
<dbReference type="Pfam" id="PF00686">
    <property type="entry name" value="CBM_20"/>
    <property type="match status" value="1"/>
</dbReference>
<dbReference type="CDD" id="cd05467">
    <property type="entry name" value="CBM20"/>
    <property type="match status" value="1"/>
</dbReference>
<dbReference type="InParanoid" id="A0A2V0P9J1"/>
<dbReference type="STRING" id="307507.A0A2V0P9J1"/>
<protein>
    <recommendedName>
        <fullName evidence="2">CBM20 domain-containing protein</fullName>
    </recommendedName>
</protein>
<keyword evidence="4" id="KW-1185">Reference proteome</keyword>
<feature type="region of interest" description="Disordered" evidence="1">
    <location>
        <begin position="207"/>
        <end position="251"/>
    </location>
</feature>
<dbReference type="Proteomes" id="UP000247498">
    <property type="component" value="Unassembled WGS sequence"/>
</dbReference>
<gene>
    <name evidence="3" type="ORF">Rsub_09853</name>
</gene>
<evidence type="ECO:0000256" key="1">
    <source>
        <dbReference type="SAM" id="MobiDB-lite"/>
    </source>
</evidence>
<dbReference type="PROSITE" id="PS51166">
    <property type="entry name" value="CBM20"/>
    <property type="match status" value="1"/>
</dbReference>
<dbReference type="Gene3D" id="2.60.40.10">
    <property type="entry name" value="Immunoglobulins"/>
    <property type="match status" value="1"/>
</dbReference>
<reference evidence="3 4" key="1">
    <citation type="journal article" date="2018" name="Sci. Rep.">
        <title>Raphidocelis subcapitata (=Pseudokirchneriella subcapitata) provides an insight into genome evolution and environmental adaptations in the Sphaeropleales.</title>
        <authorList>
            <person name="Suzuki S."/>
            <person name="Yamaguchi H."/>
            <person name="Nakajima N."/>
            <person name="Kawachi M."/>
        </authorList>
    </citation>
    <scope>NUCLEOTIDE SEQUENCE [LARGE SCALE GENOMIC DNA]</scope>
    <source>
        <strain evidence="3 4">NIES-35</strain>
    </source>
</reference>
<dbReference type="OrthoDB" id="545303at2759"/>
<organism evidence="3 4">
    <name type="scientific">Raphidocelis subcapitata</name>
    <dbReference type="NCBI Taxonomy" id="307507"/>
    <lineage>
        <taxon>Eukaryota</taxon>
        <taxon>Viridiplantae</taxon>
        <taxon>Chlorophyta</taxon>
        <taxon>core chlorophytes</taxon>
        <taxon>Chlorophyceae</taxon>
        <taxon>CS clade</taxon>
        <taxon>Sphaeropleales</taxon>
        <taxon>Selenastraceae</taxon>
        <taxon>Raphidocelis</taxon>
    </lineage>
</organism>
<dbReference type="InterPro" id="IPR002044">
    <property type="entry name" value="CBM20"/>
</dbReference>
<sequence length="251" mass="25307">MQLAQRSAASARPGAARAPRARRAAVAARAGAACEGRVLRSIQEARVREAVDVYARDAATWAQVKFTLRRRAGLGDTWKVVGPAPELGRWLPDVAPPMAWGEGDVWTTAVRLPPGEHSFKAALRSAEGAITWEAGPDRAVVVPAGGELQVALDVRMPWDPATEEAAPAPAPAAAAAAPAPATPAPAAEAAAEAAPAAAAPAPAPVAAAPAPKAAPAPAPAAGAAPKSPAPGGKTTVENSRGRIVIEETTYV</sequence>
<dbReference type="GO" id="GO:2001070">
    <property type="term" value="F:starch binding"/>
    <property type="evidence" value="ECO:0007669"/>
    <property type="project" value="InterPro"/>
</dbReference>
<feature type="compositionally biased region" description="Low complexity" evidence="1">
    <location>
        <begin position="219"/>
        <end position="230"/>
    </location>
</feature>
<dbReference type="InterPro" id="IPR013783">
    <property type="entry name" value="Ig-like_fold"/>
</dbReference>